<evidence type="ECO:0000256" key="2">
    <source>
        <dbReference type="ARBA" id="ARBA00010875"/>
    </source>
</evidence>
<evidence type="ECO:0000313" key="8">
    <source>
        <dbReference type="EMBL" id="VAW17688.1"/>
    </source>
</evidence>
<dbReference type="Pfam" id="PF02130">
    <property type="entry name" value="YbeY"/>
    <property type="match status" value="1"/>
</dbReference>
<dbReference type="NCBIfam" id="TIGR00043">
    <property type="entry name" value="rRNA maturation RNase YbeY"/>
    <property type="match status" value="1"/>
</dbReference>
<comment type="cofactor">
    <cofactor evidence="1">
        <name>Zn(2+)</name>
        <dbReference type="ChEBI" id="CHEBI:29105"/>
    </cofactor>
</comment>
<dbReference type="GO" id="GO:0004222">
    <property type="term" value="F:metalloendopeptidase activity"/>
    <property type="evidence" value="ECO:0007669"/>
    <property type="project" value="InterPro"/>
</dbReference>
<reference evidence="8" key="1">
    <citation type="submission" date="2018-06" db="EMBL/GenBank/DDBJ databases">
        <authorList>
            <person name="Zhirakovskaya E."/>
        </authorList>
    </citation>
    <scope>NUCLEOTIDE SEQUENCE</scope>
</reference>
<keyword evidence="5" id="KW-0255">Endonuclease</keyword>
<evidence type="ECO:0000256" key="7">
    <source>
        <dbReference type="ARBA" id="ARBA00022833"/>
    </source>
</evidence>
<evidence type="ECO:0000256" key="3">
    <source>
        <dbReference type="ARBA" id="ARBA00022722"/>
    </source>
</evidence>
<accession>A0A3B0TIC5</accession>
<comment type="similarity">
    <text evidence="2">Belongs to the endoribonuclease YbeY family.</text>
</comment>
<name>A0A3B0TIC5_9ZZZZ</name>
<dbReference type="HAMAP" id="MF_00009">
    <property type="entry name" value="Endoribonucl_YbeY"/>
    <property type="match status" value="1"/>
</dbReference>
<protein>
    <submittedName>
        <fullName evidence="8">Metal-dependent hydrolase YbeY, involved in rRNA and/or ribosome maturation and assembly</fullName>
    </submittedName>
</protein>
<dbReference type="InterPro" id="IPR002036">
    <property type="entry name" value="YbeY"/>
</dbReference>
<dbReference type="PANTHER" id="PTHR46986">
    <property type="entry name" value="ENDORIBONUCLEASE YBEY, CHLOROPLASTIC"/>
    <property type="match status" value="1"/>
</dbReference>
<gene>
    <name evidence="8" type="ORF">MNBD_BACTEROID03-1988</name>
</gene>
<keyword evidence="7" id="KW-0862">Zinc</keyword>
<evidence type="ECO:0000256" key="5">
    <source>
        <dbReference type="ARBA" id="ARBA00022759"/>
    </source>
</evidence>
<dbReference type="InterPro" id="IPR020549">
    <property type="entry name" value="YbeY_CS"/>
</dbReference>
<dbReference type="GO" id="GO:0004519">
    <property type="term" value="F:endonuclease activity"/>
    <property type="evidence" value="ECO:0007669"/>
    <property type="project" value="UniProtKB-KW"/>
</dbReference>
<keyword evidence="3" id="KW-0540">Nuclease</keyword>
<evidence type="ECO:0000256" key="1">
    <source>
        <dbReference type="ARBA" id="ARBA00001947"/>
    </source>
</evidence>
<proteinExistence type="inferred from homology"/>
<dbReference type="InterPro" id="IPR023091">
    <property type="entry name" value="MetalPrtase_cat_dom_sf_prd"/>
</dbReference>
<keyword evidence="6 8" id="KW-0378">Hydrolase</keyword>
<sequence>MIDFHFETDFKIGSESVYSDWVTQVITSEGFVLRQVDYIFCDDAYLLNINQKHLRHDTYTDIITFDYSEGKSIAGDVFISIERIEENAKKFKEEFQNELLRVMAHGVLHLMGYSDKSKREIAVMRQKEEEKIKLFHVEQ</sequence>
<dbReference type="GO" id="GO:0006364">
    <property type="term" value="P:rRNA processing"/>
    <property type="evidence" value="ECO:0007669"/>
    <property type="project" value="InterPro"/>
</dbReference>
<dbReference type="EMBL" id="UOEL01000144">
    <property type="protein sequence ID" value="VAW17688.1"/>
    <property type="molecule type" value="Genomic_DNA"/>
</dbReference>
<dbReference type="SUPFAM" id="SSF55486">
    <property type="entry name" value="Metalloproteases ('zincins'), catalytic domain"/>
    <property type="match status" value="1"/>
</dbReference>
<dbReference type="GO" id="GO:0046872">
    <property type="term" value="F:metal ion binding"/>
    <property type="evidence" value="ECO:0007669"/>
    <property type="project" value="UniProtKB-KW"/>
</dbReference>
<evidence type="ECO:0000256" key="4">
    <source>
        <dbReference type="ARBA" id="ARBA00022723"/>
    </source>
</evidence>
<organism evidence="8">
    <name type="scientific">hydrothermal vent metagenome</name>
    <dbReference type="NCBI Taxonomy" id="652676"/>
    <lineage>
        <taxon>unclassified sequences</taxon>
        <taxon>metagenomes</taxon>
        <taxon>ecological metagenomes</taxon>
    </lineage>
</organism>
<evidence type="ECO:0000256" key="6">
    <source>
        <dbReference type="ARBA" id="ARBA00022801"/>
    </source>
</evidence>
<keyword evidence="4" id="KW-0479">Metal-binding</keyword>
<dbReference type="PANTHER" id="PTHR46986:SF1">
    <property type="entry name" value="ENDORIBONUCLEASE YBEY, CHLOROPLASTIC"/>
    <property type="match status" value="1"/>
</dbReference>
<dbReference type="Gene3D" id="3.40.390.30">
    <property type="entry name" value="Metalloproteases ('zincins'), catalytic domain"/>
    <property type="match status" value="1"/>
</dbReference>
<dbReference type="AlphaFoldDB" id="A0A3B0TIC5"/>
<dbReference type="PROSITE" id="PS01306">
    <property type="entry name" value="UPF0054"/>
    <property type="match status" value="1"/>
</dbReference>